<accession>V8P5U5</accession>
<dbReference type="InterPro" id="IPR001932">
    <property type="entry name" value="PPM-type_phosphatase-like_dom"/>
</dbReference>
<dbReference type="EMBL" id="AZIM01000805">
    <property type="protein sequence ID" value="ETE69257.1"/>
    <property type="molecule type" value="Genomic_DNA"/>
</dbReference>
<protein>
    <submittedName>
        <fullName evidence="3">Protein phosphatase 1D</fullName>
    </submittedName>
</protein>
<keyword evidence="4" id="KW-1185">Reference proteome</keyword>
<evidence type="ECO:0000259" key="2">
    <source>
        <dbReference type="PROSITE" id="PS51746"/>
    </source>
</evidence>
<dbReference type="Gene3D" id="3.60.40.10">
    <property type="entry name" value="PPM-type phosphatase domain"/>
    <property type="match status" value="1"/>
</dbReference>
<dbReference type="InterPro" id="IPR015655">
    <property type="entry name" value="PP2C"/>
</dbReference>
<gene>
    <name evidence="3" type="primary">Ppm1d</name>
    <name evidence="3" type="ORF">L345_04943</name>
</gene>
<proteinExistence type="predicted"/>
<dbReference type="PANTHER" id="PTHR47992">
    <property type="entry name" value="PROTEIN PHOSPHATASE"/>
    <property type="match status" value="1"/>
</dbReference>
<comment type="caution">
    <text evidence="3">The sequence shown here is derived from an EMBL/GenBank/DDBJ whole genome shotgun (WGS) entry which is preliminary data.</text>
</comment>
<evidence type="ECO:0000313" key="4">
    <source>
        <dbReference type="Proteomes" id="UP000018936"/>
    </source>
</evidence>
<dbReference type="AlphaFoldDB" id="V8P5U5"/>
<feature type="region of interest" description="Disordered" evidence="1">
    <location>
        <begin position="1"/>
        <end position="21"/>
    </location>
</feature>
<dbReference type="InterPro" id="IPR036457">
    <property type="entry name" value="PPM-type-like_dom_sf"/>
</dbReference>
<dbReference type="SMART" id="SM00332">
    <property type="entry name" value="PP2Cc"/>
    <property type="match status" value="1"/>
</dbReference>
<dbReference type="PROSITE" id="PS51746">
    <property type="entry name" value="PPM_2"/>
    <property type="match status" value="1"/>
</dbReference>
<feature type="non-terminal residue" evidence="3">
    <location>
        <position position="1"/>
    </location>
</feature>
<reference evidence="3 4" key="1">
    <citation type="journal article" date="2013" name="Proc. Natl. Acad. Sci. U.S.A.">
        <title>The king cobra genome reveals dynamic gene evolution and adaptation in the snake venom system.</title>
        <authorList>
            <person name="Vonk F.J."/>
            <person name="Casewell N.R."/>
            <person name="Henkel C.V."/>
            <person name="Heimberg A.M."/>
            <person name="Jansen H.J."/>
            <person name="McCleary R.J."/>
            <person name="Kerkkamp H.M."/>
            <person name="Vos R.A."/>
            <person name="Guerreiro I."/>
            <person name="Calvete J.J."/>
            <person name="Wuster W."/>
            <person name="Woods A.E."/>
            <person name="Logan J.M."/>
            <person name="Harrison R.A."/>
            <person name="Castoe T.A."/>
            <person name="de Koning A.P."/>
            <person name="Pollock D.D."/>
            <person name="Yandell M."/>
            <person name="Calderon D."/>
            <person name="Renjifo C."/>
            <person name="Currier R.B."/>
            <person name="Salgado D."/>
            <person name="Pla D."/>
            <person name="Sanz L."/>
            <person name="Hyder A.S."/>
            <person name="Ribeiro J.M."/>
            <person name="Arntzen J.W."/>
            <person name="van den Thillart G.E."/>
            <person name="Boetzer M."/>
            <person name="Pirovano W."/>
            <person name="Dirks R.P."/>
            <person name="Spaink H.P."/>
            <person name="Duboule D."/>
            <person name="McGlinn E."/>
            <person name="Kini R.M."/>
            <person name="Richardson M.K."/>
        </authorList>
    </citation>
    <scope>NUCLEOTIDE SEQUENCE</scope>
    <source>
        <tissue evidence="3">Blood</tissue>
    </source>
</reference>
<dbReference type="Proteomes" id="UP000018936">
    <property type="component" value="Unassembled WGS sequence"/>
</dbReference>
<sequence>MPLSESDSKGEAEQLTGSGSVVPLAVEETGEGQSLAGQSRGEAYPFFILGHAGRNGEGSNVRCMAYGGGKGSDSLQQLGTQCLKREAAHSKLLGANCEFIWSRCGLSVFLASSQLCCSWERFFSPAEGNLDIGGKIGGTKGTLLTYVTVPRSGTSGTTASVVIIRGSKMYVAHVGDSGVVLGVQDDPKDEYVRAVEVTQDHKPELPKERQRIEGLGGRMRPSSIYKVVLDLRPQWSPKFLSLRKTVKGVLPRFMTFLAAIVKRITAVLS</sequence>
<dbReference type="SUPFAM" id="SSF81606">
    <property type="entry name" value="PP2C-like"/>
    <property type="match status" value="1"/>
</dbReference>
<evidence type="ECO:0000313" key="3">
    <source>
        <dbReference type="EMBL" id="ETE69257.1"/>
    </source>
</evidence>
<dbReference type="GO" id="GO:0004722">
    <property type="term" value="F:protein serine/threonine phosphatase activity"/>
    <property type="evidence" value="ECO:0007669"/>
    <property type="project" value="InterPro"/>
</dbReference>
<evidence type="ECO:0000256" key="1">
    <source>
        <dbReference type="SAM" id="MobiDB-lite"/>
    </source>
</evidence>
<organism evidence="3 4">
    <name type="scientific">Ophiophagus hannah</name>
    <name type="common">King cobra</name>
    <name type="synonym">Naja hannah</name>
    <dbReference type="NCBI Taxonomy" id="8665"/>
    <lineage>
        <taxon>Eukaryota</taxon>
        <taxon>Metazoa</taxon>
        <taxon>Chordata</taxon>
        <taxon>Craniata</taxon>
        <taxon>Vertebrata</taxon>
        <taxon>Euteleostomi</taxon>
        <taxon>Lepidosauria</taxon>
        <taxon>Squamata</taxon>
        <taxon>Bifurcata</taxon>
        <taxon>Unidentata</taxon>
        <taxon>Episquamata</taxon>
        <taxon>Toxicofera</taxon>
        <taxon>Serpentes</taxon>
        <taxon>Colubroidea</taxon>
        <taxon>Elapidae</taxon>
        <taxon>Elapinae</taxon>
        <taxon>Ophiophagus</taxon>
    </lineage>
</organism>
<dbReference type="OrthoDB" id="10025511at2759"/>
<dbReference type="CDD" id="cd00143">
    <property type="entry name" value="PP2Cc"/>
    <property type="match status" value="1"/>
</dbReference>
<dbReference type="Pfam" id="PF00481">
    <property type="entry name" value="PP2C"/>
    <property type="match status" value="1"/>
</dbReference>
<name>V8P5U5_OPHHA</name>
<feature type="compositionally biased region" description="Basic and acidic residues" evidence="1">
    <location>
        <begin position="1"/>
        <end position="12"/>
    </location>
</feature>
<feature type="domain" description="PPM-type phosphatase" evidence="2">
    <location>
        <begin position="23"/>
        <end position="269"/>
    </location>
</feature>